<evidence type="ECO:0000256" key="1">
    <source>
        <dbReference type="SAM" id="SignalP"/>
    </source>
</evidence>
<dbReference type="RefSeq" id="XP_050509826.1">
    <property type="nucleotide sequence ID" value="XM_050653869.1"/>
</dbReference>
<feature type="chain" id="PRO_5047395112" description="Chymotrypsin inhibitor-like" evidence="1">
    <location>
        <begin position="19"/>
        <end position="85"/>
    </location>
</feature>
<dbReference type="Gene3D" id="2.10.25.10">
    <property type="entry name" value="Laminin"/>
    <property type="match status" value="1"/>
</dbReference>
<name>A0ABM5KHY6_DIAVI</name>
<protein>
    <recommendedName>
        <fullName evidence="4">Chymotrypsin inhibitor-like</fullName>
    </recommendedName>
</protein>
<sequence>MKIVFVAIFMVLVVAATADIIGLPHCGEHEIQGCEPCCPESEVTCQNKVPQPCNEPCFMICRHKCVCDQGYLRDTSTGKCVQNCQ</sequence>
<keyword evidence="3" id="KW-1185">Reference proteome</keyword>
<dbReference type="GeneID" id="126886803"/>
<evidence type="ECO:0000313" key="3">
    <source>
        <dbReference type="Proteomes" id="UP001652700"/>
    </source>
</evidence>
<reference evidence="2" key="1">
    <citation type="submission" date="2025-05" db="UniProtKB">
        <authorList>
            <consortium name="EnsemblMetazoa"/>
        </authorList>
    </citation>
    <scope>IDENTIFICATION</scope>
</reference>
<dbReference type="Proteomes" id="UP001652700">
    <property type="component" value="Unplaced"/>
</dbReference>
<organism evidence="2 3">
    <name type="scientific">Diabrotica virgifera virgifera</name>
    <name type="common">western corn rootworm</name>
    <dbReference type="NCBI Taxonomy" id="50390"/>
    <lineage>
        <taxon>Eukaryota</taxon>
        <taxon>Metazoa</taxon>
        <taxon>Ecdysozoa</taxon>
        <taxon>Arthropoda</taxon>
        <taxon>Hexapoda</taxon>
        <taxon>Insecta</taxon>
        <taxon>Pterygota</taxon>
        <taxon>Neoptera</taxon>
        <taxon>Endopterygota</taxon>
        <taxon>Coleoptera</taxon>
        <taxon>Polyphaga</taxon>
        <taxon>Cucujiformia</taxon>
        <taxon>Chrysomeloidea</taxon>
        <taxon>Chrysomelidae</taxon>
        <taxon>Galerucinae</taxon>
        <taxon>Diabroticina</taxon>
        <taxon>Diabroticites</taxon>
        <taxon>Diabrotica</taxon>
    </lineage>
</organism>
<proteinExistence type="predicted"/>
<evidence type="ECO:0000313" key="2">
    <source>
        <dbReference type="EnsemblMetazoa" id="XP_050509826.1"/>
    </source>
</evidence>
<keyword evidence="1" id="KW-0732">Signal</keyword>
<evidence type="ECO:0008006" key="4">
    <source>
        <dbReference type="Google" id="ProtNLM"/>
    </source>
</evidence>
<feature type="signal peptide" evidence="1">
    <location>
        <begin position="1"/>
        <end position="18"/>
    </location>
</feature>
<dbReference type="EnsemblMetazoa" id="XM_050653869.1">
    <property type="protein sequence ID" value="XP_050509826.1"/>
    <property type="gene ID" value="LOC126886803"/>
</dbReference>
<accession>A0ABM5KHY6</accession>